<feature type="transmembrane region" description="Helical" evidence="1">
    <location>
        <begin position="46"/>
        <end position="66"/>
    </location>
</feature>
<keyword evidence="1" id="KW-0812">Transmembrane</keyword>
<keyword evidence="1" id="KW-1133">Transmembrane helix</keyword>
<name>A0A2T5VD37_9HYPH</name>
<evidence type="ECO:0000256" key="1">
    <source>
        <dbReference type="SAM" id="Phobius"/>
    </source>
</evidence>
<sequence>MLTQALIATYAVCIGFVLAGLIGSFFQLVTDRPPNFDFGARSSLAFVWGMVMCILAGPFIIMRQAIRGRRIERRPIGWLVASSTIAGMWSLFSGILILNLIFVALT</sequence>
<dbReference type="InterPro" id="IPR053803">
    <property type="entry name" value="DUF6949"/>
</dbReference>
<evidence type="ECO:0000313" key="3">
    <source>
        <dbReference type="Proteomes" id="UP000244081"/>
    </source>
</evidence>
<gene>
    <name evidence="2" type="ORF">C8N35_102367</name>
</gene>
<dbReference type="EMBL" id="QAYG01000002">
    <property type="protein sequence ID" value="PTW61652.1"/>
    <property type="molecule type" value="Genomic_DNA"/>
</dbReference>
<evidence type="ECO:0000313" key="2">
    <source>
        <dbReference type="EMBL" id="PTW61652.1"/>
    </source>
</evidence>
<organism evidence="2 3">
    <name type="scientific">Breoghania corrubedonensis</name>
    <dbReference type="NCBI Taxonomy" id="665038"/>
    <lineage>
        <taxon>Bacteria</taxon>
        <taxon>Pseudomonadati</taxon>
        <taxon>Pseudomonadota</taxon>
        <taxon>Alphaproteobacteria</taxon>
        <taxon>Hyphomicrobiales</taxon>
        <taxon>Stappiaceae</taxon>
        <taxon>Breoghania</taxon>
    </lineage>
</organism>
<dbReference type="Proteomes" id="UP000244081">
    <property type="component" value="Unassembled WGS sequence"/>
</dbReference>
<protein>
    <submittedName>
        <fullName evidence="2">Uncharacterized protein</fullName>
    </submittedName>
</protein>
<dbReference type="Pfam" id="PF22258">
    <property type="entry name" value="DUF6949"/>
    <property type="match status" value="1"/>
</dbReference>
<feature type="transmembrane region" description="Helical" evidence="1">
    <location>
        <begin position="78"/>
        <end position="105"/>
    </location>
</feature>
<dbReference type="RefSeq" id="WP_107989490.1">
    <property type="nucleotide sequence ID" value="NZ_QAYG01000002.1"/>
</dbReference>
<feature type="transmembrane region" description="Helical" evidence="1">
    <location>
        <begin position="7"/>
        <end position="26"/>
    </location>
</feature>
<dbReference type="OrthoDB" id="8451574at2"/>
<keyword evidence="1" id="KW-0472">Membrane</keyword>
<proteinExistence type="predicted"/>
<comment type="caution">
    <text evidence="2">The sequence shown here is derived from an EMBL/GenBank/DDBJ whole genome shotgun (WGS) entry which is preliminary data.</text>
</comment>
<dbReference type="AlphaFoldDB" id="A0A2T5VD37"/>
<keyword evidence="3" id="KW-1185">Reference proteome</keyword>
<reference evidence="2 3" key="1">
    <citation type="submission" date="2018-04" db="EMBL/GenBank/DDBJ databases">
        <title>Genomic Encyclopedia of Archaeal and Bacterial Type Strains, Phase II (KMG-II): from individual species to whole genera.</title>
        <authorList>
            <person name="Goeker M."/>
        </authorList>
    </citation>
    <scope>NUCLEOTIDE SEQUENCE [LARGE SCALE GENOMIC DNA]</scope>
    <source>
        <strain evidence="2 3">DSM 23382</strain>
    </source>
</reference>
<accession>A0A2T5VD37</accession>